<gene>
    <name evidence="2" type="primary">PARPA_12110.1 scaffold 44939</name>
</gene>
<dbReference type="Proteomes" id="UP000054107">
    <property type="component" value="Unassembled WGS sequence"/>
</dbReference>
<dbReference type="OrthoDB" id="2263584at2759"/>
<feature type="region of interest" description="Disordered" evidence="1">
    <location>
        <begin position="369"/>
        <end position="393"/>
    </location>
</feature>
<protein>
    <submittedName>
        <fullName evidence="2">Uncharacterized protein</fullName>
    </submittedName>
</protein>
<dbReference type="AlphaFoldDB" id="A0A0B7NQL6"/>
<organism evidence="2 3">
    <name type="scientific">Parasitella parasitica</name>
    <dbReference type="NCBI Taxonomy" id="35722"/>
    <lineage>
        <taxon>Eukaryota</taxon>
        <taxon>Fungi</taxon>
        <taxon>Fungi incertae sedis</taxon>
        <taxon>Mucoromycota</taxon>
        <taxon>Mucoromycotina</taxon>
        <taxon>Mucoromycetes</taxon>
        <taxon>Mucorales</taxon>
        <taxon>Mucorineae</taxon>
        <taxon>Mucoraceae</taxon>
        <taxon>Parasitella</taxon>
    </lineage>
</organism>
<evidence type="ECO:0000313" key="2">
    <source>
        <dbReference type="EMBL" id="CEP17810.1"/>
    </source>
</evidence>
<sequence>MAKIRAAKLAHISNISRPTPYSLDALAIEQLLELQRPQLQLRYYLDRAQYAEARVLFSEMIKTAKYPLESIWKIGVEIISKTTPDDLTDYLKAVYIGSSESLAPITFNVYIDQLMLSENWELALEEMELLYHRSAFHHPILLRKMAICAYSLWKISKEKLPETYFQDEEYDVDDFAVSRYEKLTRTTSKYLAETHKLYKLDVEILDMYLTFLDTATDRSKKEVISITLHAFKENPDRYMLFYLLKINQDDQYFKTNQLEARLKKSGSHKVDEMLKFEKRLQRIFLIFLTQLENNNATKQFIKLVRKNLFKRSISRQICEAYQSSLAYQLMRSSHDKKIRRLAKNIKRDVKKYLKHNMDDYDSVKEEEQLEIKREEEGEQENVGDNIEDSIPSNHTMSLFEKYLKHPLFDDE</sequence>
<reference evidence="2 3" key="1">
    <citation type="submission" date="2014-09" db="EMBL/GenBank/DDBJ databases">
        <authorList>
            <person name="Ellenberger Sabrina"/>
        </authorList>
    </citation>
    <scope>NUCLEOTIDE SEQUENCE [LARGE SCALE GENOMIC DNA]</scope>
    <source>
        <strain evidence="2 3">CBS 412.66</strain>
    </source>
</reference>
<proteinExistence type="predicted"/>
<evidence type="ECO:0000256" key="1">
    <source>
        <dbReference type="SAM" id="MobiDB-lite"/>
    </source>
</evidence>
<feature type="compositionally biased region" description="Acidic residues" evidence="1">
    <location>
        <begin position="376"/>
        <end position="387"/>
    </location>
</feature>
<accession>A0A0B7NQL6</accession>
<name>A0A0B7NQL6_9FUNG</name>
<keyword evidence="3" id="KW-1185">Reference proteome</keyword>
<dbReference type="EMBL" id="LN733737">
    <property type="protein sequence ID" value="CEP17810.1"/>
    <property type="molecule type" value="Genomic_DNA"/>
</dbReference>
<evidence type="ECO:0000313" key="3">
    <source>
        <dbReference type="Proteomes" id="UP000054107"/>
    </source>
</evidence>